<proteinExistence type="inferred from homology"/>
<comment type="pathway">
    <text evidence="1 12">Purine metabolism; IMP biosynthesis via de novo pathway; 5-amino-1-(5-phospho-D-ribosyl)imidazole from N(2)-formyl-N(1)-(5-phospho-D-ribosyl)glycinamide: step 1/2.</text>
</comment>
<dbReference type="Pfam" id="PF18072">
    <property type="entry name" value="FGAR-AT_linker"/>
    <property type="match status" value="1"/>
</dbReference>
<keyword evidence="7 12" id="KW-0658">Purine biosynthesis</keyword>
<comment type="subcellular location">
    <subcellularLocation>
        <location evidence="12">Cytoplasm</location>
    </subcellularLocation>
</comment>
<dbReference type="InterPro" id="IPR041609">
    <property type="entry name" value="PurL_linker"/>
</dbReference>
<dbReference type="Gene3D" id="3.30.1330.10">
    <property type="entry name" value="PurM-like, N-terminal domain"/>
    <property type="match status" value="2"/>
</dbReference>
<protein>
    <recommendedName>
        <fullName evidence="12">Phosphoribosylformylglycinamidine synthase</fullName>
        <shortName evidence="12">FGAM synthase</shortName>
        <shortName evidence="12">FGAMS</shortName>
        <ecNumber evidence="12">6.3.5.3</ecNumber>
    </recommendedName>
    <alternativeName>
        <fullName evidence="12">Formylglycinamide ribonucleotide amidotransferase</fullName>
        <shortName evidence="12">FGAR amidotransferase</shortName>
        <shortName evidence="12">FGAR-AT</shortName>
    </alternativeName>
</protein>
<evidence type="ECO:0000256" key="7">
    <source>
        <dbReference type="ARBA" id="ARBA00022755"/>
    </source>
</evidence>
<dbReference type="NCBIfam" id="NF003672">
    <property type="entry name" value="PRK05297.1"/>
    <property type="match status" value="1"/>
</dbReference>
<evidence type="ECO:0000256" key="1">
    <source>
        <dbReference type="ARBA" id="ARBA00004920"/>
    </source>
</evidence>
<dbReference type="HAMAP" id="MF_00419">
    <property type="entry name" value="PurL_1"/>
    <property type="match status" value="1"/>
</dbReference>
<evidence type="ECO:0000256" key="13">
    <source>
        <dbReference type="SAM" id="MobiDB-lite"/>
    </source>
</evidence>
<comment type="caution">
    <text evidence="18">The sequence shown here is derived from an EMBL/GenBank/DDBJ whole genome shotgun (WGS) entry which is preliminary data.</text>
</comment>
<reference evidence="18 19" key="1">
    <citation type="submission" date="2018-11" db="EMBL/GenBank/DDBJ databases">
        <title>Genomic Encyclopedia of Type Strains, Phase IV (KMG-IV): sequencing the most valuable type-strain genomes for metagenomic binning, comparative biology and taxonomic classification.</title>
        <authorList>
            <person name="Goeker M."/>
        </authorList>
    </citation>
    <scope>NUCLEOTIDE SEQUENCE [LARGE SCALE GENOMIC DNA]</scope>
    <source>
        <strain evidence="18 19">DSM 15985</strain>
    </source>
</reference>
<dbReference type="GO" id="GO:0046872">
    <property type="term" value="F:metal ion binding"/>
    <property type="evidence" value="ECO:0007669"/>
    <property type="project" value="UniProtKB-KW"/>
</dbReference>
<feature type="domain" description="FGAR-AT PurM N-terminal-like" evidence="17">
    <location>
        <begin position="660"/>
        <end position="817"/>
    </location>
</feature>
<dbReference type="InterPro" id="IPR040707">
    <property type="entry name" value="FGAR-AT_N"/>
</dbReference>
<feature type="domain" description="Phosphoribosylformylglycinamidine synthase linker" evidence="15">
    <location>
        <begin position="180"/>
        <end position="229"/>
    </location>
</feature>
<dbReference type="Pfam" id="PF02769">
    <property type="entry name" value="AIRS_C"/>
    <property type="match status" value="2"/>
</dbReference>
<dbReference type="NCBIfam" id="TIGR01735">
    <property type="entry name" value="FGAM_synt"/>
    <property type="match status" value="1"/>
</dbReference>
<dbReference type="EC" id="6.3.5.3" evidence="12"/>
<dbReference type="PROSITE" id="PS51273">
    <property type="entry name" value="GATASE_TYPE_1"/>
    <property type="match status" value="1"/>
</dbReference>
<dbReference type="SUPFAM" id="SSF52317">
    <property type="entry name" value="Class I glutamine amidotransferase-like"/>
    <property type="match status" value="1"/>
</dbReference>
<dbReference type="EMBL" id="RJVL01000006">
    <property type="protein sequence ID" value="ROR41369.1"/>
    <property type="molecule type" value="Genomic_DNA"/>
</dbReference>
<keyword evidence="10 12" id="KW-0315">Glutamine amidotransferase</keyword>
<dbReference type="PANTHER" id="PTHR10099">
    <property type="entry name" value="PHOSPHORIBOSYLFORMYLGLYCINAMIDINE SYNTHASE"/>
    <property type="match status" value="1"/>
</dbReference>
<sequence>MTLHITPLEGGNALSTFRAQQLQPALAAIHPKIDGIAARFVHLVAGDAAPDAAARERLAALLTYGDPYAGPRDGMVLYVTPRLGTVSPWASKATDIAHNCGLAVRRIERITEYRISLKGGLLGGKPELSTEQLQQVAALLHDRMTESVVTTLDEAQRLFTELQAEPMAFVDVLQGGRAALEAANKAWGLALADDEIDYLVNAFTGLARNPTDVELMMFAQANSEHCRHKIFNAQFTIDGVAQDKSLFGMIRNTEAVSPQHTVVAYADNASIMEGSEVEQFIAKFESFAQQVSAPSYQKRSATYHVLMKVETHNHPTAISPFPGAATGAGGEIRDEGATGRGSKPKAGLTGFTVSKLWGSEVGKPEHIASPLQIMTEGPLGGAAFNNEFGRPNLTGYFREYEQVVGTGEGAIIRGYHKPIMIAGGLGTIDARLTQKILFPAGTLLIQLGGPGMRIGMGGGAASSMATGTNAAELDFDSVQRGNPEIERRAQEVINHCWAQGADNPILAIHDVGAGGLSNAFPELTNDAGRGARFDLRAVQLEESGLAPKEIWSNESQERYVLAIAPESLAQFTAFCERERCPFAVIGTATEERQLVLEDTAVTSGDQKFPVDMPMDVLLGKPPKMHRDVTSVQRSFAPLNVDGLPLEKAVIEVLAHPTVASKRFLITIGDRAVGGLTHRDQMVGPWQVPVADAAVTLADFRGFAGEAMAMGERTPLAALNAPASGRMAVAESITNLLAAPIELPRVKLSANWMAACGEPGEDAALYETVKAVGMELCPQLGISIPVGKDSLSMRTQWSEDGETKKVTSPVSLIITAFATLADVRGTLTPQLDAKEEDTTLVLIDLGRGKMRMGGSILGQVLNQTGDETPDLDDAKDLIALVDAVNALRAKGAILAYHDRGDGGLLATVAEMAFAGQVGVALNVDMLITEGDGVTDSRMDSGEGKNWGAQISGRREERTLRALFNEELGVVLQVRTSERNEVMQTLRAHGLSTCSHFVGKTRPLSSPIDAGKGELQVWRDAKAVFSASLPDLHQVWDAVSWKICQQRDNPACADSEHAAAGDPADPGMHVQLTFDPLDNVAAPYIATGARPRVAVLREQGVNSHVEMAYTFTEAGFEAFDVHMTDLQTGRADLAQFAGVVACGGFSYGDTLGAGIGWARSITFNERLSAQFQQFFARGDTFALGVCNGCQMFAELADIIPGAQDWPRFTTNQSHRFEARLSMVEVLESPSIFLQGMAGSRLPIAVAHGEGYANFQYRGNAAKVVRAMRFVDNHGQPTERYPFNPNGSAGGLTAVTTADGRFTAMMPHPERVFRNIQMSWTDLAATGGKDAFSPWMRVWRNARKWVG</sequence>
<evidence type="ECO:0000259" key="15">
    <source>
        <dbReference type="Pfam" id="PF18072"/>
    </source>
</evidence>
<dbReference type="Pfam" id="PF13507">
    <property type="entry name" value="GATase_5"/>
    <property type="match status" value="1"/>
</dbReference>
<dbReference type="Gene3D" id="3.90.650.10">
    <property type="entry name" value="PurM-like C-terminal domain"/>
    <property type="match status" value="2"/>
</dbReference>
<evidence type="ECO:0000256" key="10">
    <source>
        <dbReference type="ARBA" id="ARBA00022962"/>
    </source>
</evidence>
<evidence type="ECO:0000256" key="5">
    <source>
        <dbReference type="ARBA" id="ARBA00022723"/>
    </source>
</evidence>
<dbReference type="GO" id="GO:0006189">
    <property type="term" value="P:'de novo' IMP biosynthetic process"/>
    <property type="evidence" value="ECO:0007669"/>
    <property type="project" value="UniProtKB-UniRule"/>
</dbReference>
<evidence type="ECO:0000256" key="4">
    <source>
        <dbReference type="ARBA" id="ARBA00022598"/>
    </source>
</evidence>
<evidence type="ECO:0000313" key="18">
    <source>
        <dbReference type="EMBL" id="ROR41369.1"/>
    </source>
</evidence>
<dbReference type="GO" id="GO:0004642">
    <property type="term" value="F:phosphoribosylformylglycinamidine synthase activity"/>
    <property type="evidence" value="ECO:0007669"/>
    <property type="project" value="UniProtKB-UniRule"/>
</dbReference>
<dbReference type="SUPFAM" id="SSF82697">
    <property type="entry name" value="PurS-like"/>
    <property type="match status" value="1"/>
</dbReference>
<organism evidence="18 19">
    <name type="scientific">Diaphorobacter nitroreducens</name>
    <dbReference type="NCBI Taxonomy" id="164759"/>
    <lineage>
        <taxon>Bacteria</taxon>
        <taxon>Pseudomonadati</taxon>
        <taxon>Pseudomonadota</taxon>
        <taxon>Betaproteobacteria</taxon>
        <taxon>Burkholderiales</taxon>
        <taxon>Comamonadaceae</taxon>
        <taxon>Diaphorobacter</taxon>
    </lineage>
</organism>
<dbReference type="SUPFAM" id="SSF56042">
    <property type="entry name" value="PurM C-terminal domain-like"/>
    <property type="match status" value="2"/>
</dbReference>
<dbReference type="InterPro" id="IPR036604">
    <property type="entry name" value="PurS-like_sf"/>
</dbReference>
<evidence type="ECO:0000259" key="16">
    <source>
        <dbReference type="Pfam" id="PF18076"/>
    </source>
</evidence>
<comment type="subunit">
    <text evidence="12">Monomer.</text>
</comment>
<keyword evidence="9 12" id="KW-0460">Magnesium</keyword>
<dbReference type="PANTHER" id="PTHR10099:SF1">
    <property type="entry name" value="PHOSPHORIBOSYLFORMYLGLYCINAMIDINE SYNTHASE"/>
    <property type="match status" value="1"/>
</dbReference>
<comment type="function">
    <text evidence="12">Phosphoribosylformylglycinamidine synthase involved in the purines biosynthetic pathway. Catalyzes the ATP-dependent conversion of formylglycinamide ribonucleotide (FGAR) and glutamine to yield formylglycinamidine ribonucleotide (FGAM) and glutamate.</text>
</comment>
<dbReference type="SMART" id="SM01211">
    <property type="entry name" value="GATase_5"/>
    <property type="match status" value="1"/>
</dbReference>
<dbReference type="Pfam" id="PF18076">
    <property type="entry name" value="FGAR-AT_N"/>
    <property type="match status" value="1"/>
</dbReference>
<dbReference type="InterPro" id="IPR055181">
    <property type="entry name" value="FGAR-AT_PurM_N-like"/>
</dbReference>
<accession>A0AAX1WS94</accession>
<dbReference type="InterPro" id="IPR036676">
    <property type="entry name" value="PurM-like_C_sf"/>
</dbReference>
<evidence type="ECO:0000256" key="12">
    <source>
        <dbReference type="HAMAP-Rule" id="MF_00419"/>
    </source>
</evidence>
<dbReference type="InterPro" id="IPR029062">
    <property type="entry name" value="Class_I_gatase-like"/>
</dbReference>
<comment type="similarity">
    <text evidence="2 12">In the N-terminal section; belongs to the FGAMS family.</text>
</comment>
<dbReference type="InterPro" id="IPR036921">
    <property type="entry name" value="PurM-like_N_sf"/>
</dbReference>
<feature type="active site" evidence="12">
    <location>
        <position position="1307"/>
    </location>
</feature>
<keyword evidence="4 12" id="KW-0436">Ligase</keyword>
<feature type="binding site" evidence="12">
    <location>
        <position position="690"/>
    </location>
    <ligand>
        <name>ATP</name>
        <dbReference type="ChEBI" id="CHEBI:30616"/>
    </ligand>
</feature>
<feature type="domain" description="PurM-like C-terminal" evidence="14">
    <location>
        <begin position="849"/>
        <end position="998"/>
    </location>
</feature>
<feature type="binding site" evidence="12">
    <location>
        <position position="691"/>
    </location>
    <ligand>
        <name>Mg(2+)</name>
        <dbReference type="ChEBI" id="CHEBI:18420"/>
    </ligand>
</feature>
<dbReference type="FunFam" id="3.30.1330.10:FF:000005">
    <property type="entry name" value="Phosphoribosylformylglycinamidine synthase"/>
    <property type="match status" value="1"/>
</dbReference>
<name>A0AAX1WS94_9BURK</name>
<feature type="region of interest" description="Disordered" evidence="13">
    <location>
        <begin position="316"/>
        <end position="344"/>
    </location>
</feature>
<evidence type="ECO:0000256" key="2">
    <source>
        <dbReference type="ARBA" id="ARBA00008608"/>
    </source>
</evidence>
<feature type="domain" description="PurM-like C-terminal" evidence="14">
    <location>
        <begin position="440"/>
        <end position="596"/>
    </location>
</feature>
<feature type="binding site" evidence="12">
    <location>
        <position position="734"/>
    </location>
    <ligand>
        <name>Mg(2+)</name>
        <dbReference type="ChEBI" id="CHEBI:18420"/>
    </ligand>
</feature>
<dbReference type="Gene3D" id="1.10.8.750">
    <property type="entry name" value="Phosphoribosylformylglycinamidine synthase, linker domain"/>
    <property type="match status" value="1"/>
</dbReference>
<feature type="domain" description="Phosphoribosylformylglycinamidine synthase N-terminal" evidence="16">
    <location>
        <begin position="39"/>
        <end position="159"/>
    </location>
</feature>
<dbReference type="Proteomes" id="UP000271868">
    <property type="component" value="Unassembled WGS sequence"/>
</dbReference>
<dbReference type="InterPro" id="IPR010918">
    <property type="entry name" value="PurM-like_C_dom"/>
</dbReference>
<feature type="binding site" evidence="12">
    <location>
        <position position="897"/>
    </location>
    <ligand>
        <name>Mg(2+)</name>
        <dbReference type="ChEBI" id="CHEBI:18420"/>
    </ligand>
</feature>
<evidence type="ECO:0000256" key="9">
    <source>
        <dbReference type="ARBA" id="ARBA00022842"/>
    </source>
</evidence>
<dbReference type="FunFam" id="3.90.650.10:FF:000024">
    <property type="entry name" value="Phosphoribosylformylglycinamidine synthase"/>
    <property type="match status" value="1"/>
</dbReference>
<evidence type="ECO:0000259" key="14">
    <source>
        <dbReference type="Pfam" id="PF02769"/>
    </source>
</evidence>
<feature type="binding site" evidence="12">
    <location>
        <begin position="394"/>
        <end position="396"/>
    </location>
    <ligand>
        <name>ATP</name>
        <dbReference type="ChEBI" id="CHEBI:30616"/>
    </ligand>
</feature>
<evidence type="ECO:0000256" key="3">
    <source>
        <dbReference type="ARBA" id="ARBA00022490"/>
    </source>
</evidence>
<comment type="caution">
    <text evidence="12">Lacks conserved residue(s) required for the propagation of feature annotation.</text>
</comment>
<keyword evidence="5 12" id="KW-0479">Metal-binding</keyword>
<feature type="binding site" evidence="12">
    <location>
        <position position="730"/>
    </location>
    <ligand>
        <name>Mg(2+)</name>
        <dbReference type="ChEBI" id="CHEBI:18420"/>
    </ligand>
</feature>
<feature type="binding site" evidence="12">
    <location>
        <begin position="323"/>
        <end position="334"/>
    </location>
    <ligand>
        <name>ATP</name>
        <dbReference type="ChEBI" id="CHEBI:30616"/>
    </ligand>
</feature>
<dbReference type="SUPFAM" id="SSF55326">
    <property type="entry name" value="PurM N-terminal domain-like"/>
    <property type="match status" value="2"/>
</dbReference>
<dbReference type="GO" id="GO:0005524">
    <property type="term" value="F:ATP binding"/>
    <property type="evidence" value="ECO:0007669"/>
    <property type="project" value="UniProtKB-UniRule"/>
</dbReference>
<evidence type="ECO:0000256" key="11">
    <source>
        <dbReference type="ARBA" id="ARBA00052585"/>
    </source>
</evidence>
<dbReference type="FunFam" id="1.10.8.750:FF:000002">
    <property type="entry name" value="Phosphoribosylformylglycinamidine synthase"/>
    <property type="match status" value="1"/>
</dbReference>
<dbReference type="FunFam" id="3.40.50.880:FF:000008">
    <property type="entry name" value="Phosphoribosylformylglycinamidine synthase"/>
    <property type="match status" value="1"/>
</dbReference>
<evidence type="ECO:0000256" key="8">
    <source>
        <dbReference type="ARBA" id="ARBA00022840"/>
    </source>
</evidence>
<dbReference type="CDD" id="cd01740">
    <property type="entry name" value="GATase1_FGAR_AT"/>
    <property type="match status" value="1"/>
</dbReference>
<feature type="active site" description="Nucleophile" evidence="12">
    <location>
        <position position="1184"/>
    </location>
</feature>
<gene>
    <name evidence="12" type="primary">purL</name>
    <name evidence="18" type="ORF">EDC60_2648</name>
</gene>
<keyword evidence="3 12" id="KW-0963">Cytoplasm</keyword>
<comment type="catalytic activity">
    <reaction evidence="11 12">
        <text>N(2)-formyl-N(1)-(5-phospho-beta-D-ribosyl)glycinamide + L-glutamine + ATP + H2O = 2-formamido-N(1)-(5-O-phospho-beta-D-ribosyl)acetamidine + L-glutamate + ADP + phosphate + H(+)</text>
        <dbReference type="Rhea" id="RHEA:17129"/>
        <dbReference type="ChEBI" id="CHEBI:15377"/>
        <dbReference type="ChEBI" id="CHEBI:15378"/>
        <dbReference type="ChEBI" id="CHEBI:29985"/>
        <dbReference type="ChEBI" id="CHEBI:30616"/>
        <dbReference type="ChEBI" id="CHEBI:43474"/>
        <dbReference type="ChEBI" id="CHEBI:58359"/>
        <dbReference type="ChEBI" id="CHEBI:147286"/>
        <dbReference type="ChEBI" id="CHEBI:147287"/>
        <dbReference type="ChEBI" id="CHEBI:456216"/>
        <dbReference type="EC" id="6.3.5.3"/>
    </reaction>
</comment>
<keyword evidence="6 12" id="KW-0547">Nucleotide-binding</keyword>
<keyword evidence="19" id="KW-1185">Reference proteome</keyword>
<dbReference type="CDD" id="cd02204">
    <property type="entry name" value="PurL_repeat2"/>
    <property type="match status" value="1"/>
</dbReference>
<dbReference type="SUPFAM" id="SSF109736">
    <property type="entry name" value="FGAM synthase PurL, linker domain"/>
    <property type="match status" value="1"/>
</dbReference>
<dbReference type="InterPro" id="IPR010073">
    <property type="entry name" value="PurL_large"/>
</dbReference>
<evidence type="ECO:0000313" key="19">
    <source>
        <dbReference type="Proteomes" id="UP000271868"/>
    </source>
</evidence>
<dbReference type="RefSeq" id="WP_123676360.1">
    <property type="nucleotide sequence ID" value="NZ_RJVL01000006.1"/>
</dbReference>
<dbReference type="CDD" id="cd02203">
    <property type="entry name" value="PurL_repeat1"/>
    <property type="match status" value="1"/>
</dbReference>
<dbReference type="Pfam" id="PF22689">
    <property type="entry name" value="FGAR-AT_PurM_N-like"/>
    <property type="match status" value="1"/>
</dbReference>
<keyword evidence="8 12" id="KW-0067">ATP-binding</keyword>
<evidence type="ECO:0000259" key="17">
    <source>
        <dbReference type="Pfam" id="PF22689"/>
    </source>
</evidence>
<feature type="active site" evidence="12">
    <location>
        <position position="1305"/>
    </location>
</feature>
<evidence type="ECO:0000256" key="6">
    <source>
        <dbReference type="ARBA" id="ARBA00022741"/>
    </source>
</evidence>
<dbReference type="GO" id="GO:0005737">
    <property type="term" value="C:cytoplasm"/>
    <property type="evidence" value="ECO:0007669"/>
    <property type="project" value="UniProtKB-SubCell"/>
</dbReference>
<dbReference type="Gene3D" id="3.40.50.880">
    <property type="match status" value="1"/>
</dbReference>